<dbReference type="Gene3D" id="3.40.50.2000">
    <property type="entry name" value="Glycogen Phosphorylase B"/>
    <property type="match status" value="2"/>
</dbReference>
<evidence type="ECO:0000256" key="3">
    <source>
        <dbReference type="ARBA" id="ARBA00038858"/>
    </source>
</evidence>
<dbReference type="AlphaFoldDB" id="A0A1H3S8D1"/>
<dbReference type="InterPro" id="IPR029767">
    <property type="entry name" value="WecB-like"/>
</dbReference>
<dbReference type="FunFam" id="3.40.50.2000:FF:000043">
    <property type="entry name" value="UDP-N-acetylglucosamine 2-epimerase"/>
    <property type="match status" value="1"/>
</dbReference>
<keyword evidence="1 5" id="KW-0413">Isomerase</keyword>
<dbReference type="EMBL" id="FNQE01000038">
    <property type="protein sequence ID" value="SDZ33980.1"/>
    <property type="molecule type" value="Genomic_DNA"/>
</dbReference>
<proteinExistence type="inferred from homology"/>
<organism evidence="7 8">
    <name type="scientific">Proteiniborus ethanoligenes</name>
    <dbReference type="NCBI Taxonomy" id="415015"/>
    <lineage>
        <taxon>Bacteria</taxon>
        <taxon>Bacillati</taxon>
        <taxon>Bacillota</taxon>
        <taxon>Clostridia</taxon>
        <taxon>Eubacteriales</taxon>
        <taxon>Proteiniborus</taxon>
    </lineage>
</organism>
<dbReference type="PANTHER" id="PTHR43174:SF2">
    <property type="entry name" value="UDP-N-ACETYLGLUCOSAMINE 2-EPIMERASE"/>
    <property type="match status" value="1"/>
</dbReference>
<accession>A0A1H3S8D1</accession>
<dbReference type="Pfam" id="PF02350">
    <property type="entry name" value="Epimerase_2"/>
    <property type="match status" value="1"/>
</dbReference>
<dbReference type="STRING" id="415015.SAMN05660462_02766"/>
<evidence type="ECO:0000256" key="5">
    <source>
        <dbReference type="RuleBase" id="RU003513"/>
    </source>
</evidence>
<evidence type="ECO:0000256" key="2">
    <source>
        <dbReference type="ARBA" id="ARBA00038209"/>
    </source>
</evidence>
<keyword evidence="8" id="KW-1185">Reference proteome</keyword>
<dbReference type="EC" id="5.1.3.14" evidence="3"/>
<dbReference type="SUPFAM" id="SSF53756">
    <property type="entry name" value="UDP-Glycosyltransferase/glycogen phosphorylase"/>
    <property type="match status" value="1"/>
</dbReference>
<dbReference type="GO" id="GO:0008761">
    <property type="term" value="F:UDP-N-acetylglucosamine 2-epimerase activity"/>
    <property type="evidence" value="ECO:0007669"/>
    <property type="project" value="UniProtKB-EC"/>
</dbReference>
<reference evidence="7 8" key="1">
    <citation type="submission" date="2016-10" db="EMBL/GenBank/DDBJ databases">
        <authorList>
            <person name="de Groot N.N."/>
        </authorList>
    </citation>
    <scope>NUCLEOTIDE SEQUENCE [LARGE SCALE GENOMIC DNA]</scope>
    <source>
        <strain evidence="7 8">DSM 21650</strain>
    </source>
</reference>
<dbReference type="PANTHER" id="PTHR43174">
    <property type="entry name" value="UDP-N-ACETYLGLUCOSAMINE 2-EPIMERASE"/>
    <property type="match status" value="1"/>
</dbReference>
<evidence type="ECO:0000313" key="8">
    <source>
        <dbReference type="Proteomes" id="UP000198625"/>
    </source>
</evidence>
<feature type="domain" description="UDP-N-acetylglucosamine 2-epimerase" evidence="6">
    <location>
        <begin position="24"/>
        <end position="367"/>
    </location>
</feature>
<comment type="similarity">
    <text evidence="2 5">Belongs to the UDP-N-acetylglucosamine 2-epimerase family.</text>
</comment>
<dbReference type="CDD" id="cd03786">
    <property type="entry name" value="GTB_UDP-GlcNAc_2-Epimerase"/>
    <property type="match status" value="1"/>
</dbReference>
<evidence type="ECO:0000259" key="6">
    <source>
        <dbReference type="Pfam" id="PF02350"/>
    </source>
</evidence>
<dbReference type="RefSeq" id="WP_176967985.1">
    <property type="nucleotide sequence ID" value="NZ_FNQE01000038.1"/>
</dbReference>
<dbReference type="NCBIfam" id="TIGR00236">
    <property type="entry name" value="wecB"/>
    <property type="match status" value="1"/>
</dbReference>
<dbReference type="InterPro" id="IPR003331">
    <property type="entry name" value="UDP_GlcNAc_Epimerase_2_dom"/>
</dbReference>
<dbReference type="Proteomes" id="UP000198625">
    <property type="component" value="Unassembled WGS sequence"/>
</dbReference>
<sequence>MEKIKVLVVFGTRPEAVKMAPIVKQLKGNKEIDCRVCVTAQHRQMLDQVLDIFKITPDYDLNIFKHGQSLTEITSRSIEGLEEVIKEYKPDVLLVQGDTTTVFAGALAGFYHKVKIGHVEAGLRSHDMYSPYPEEANRKLTGVITDFHFAPTEDSRRNLLNEGYPDEKIFITGNTAIDALLQVVSEDYVFENELLNSLDYENKKIILMTAHRRENIGKPMEDIFNAINDVVNKNSDVEVIFPIHLNPKVREIGNRIFGGNQRIHLMEPLDYEAMANMQAKSYLIVTDSGGLQEEAPTLGKPVLVVRRETERPEGIKAGTAKLIGVEYENVYNEIDLLLNNKEEYHSMANAVNPYGDGHAAERIVDIIVKSFKQELKINN</sequence>
<evidence type="ECO:0000313" key="7">
    <source>
        <dbReference type="EMBL" id="SDZ33980.1"/>
    </source>
</evidence>
<protein>
    <recommendedName>
        <fullName evidence="3">UDP-N-acetylglucosamine 2-epimerase (non-hydrolyzing)</fullName>
        <ecNumber evidence="3">5.1.3.14</ecNumber>
    </recommendedName>
    <alternativeName>
        <fullName evidence="4">UDP-GlcNAc-2-epimerase</fullName>
    </alternativeName>
</protein>
<evidence type="ECO:0000256" key="4">
    <source>
        <dbReference type="ARBA" id="ARBA00079400"/>
    </source>
</evidence>
<gene>
    <name evidence="7" type="ORF">SAMN05660462_02766</name>
</gene>
<name>A0A1H3S8D1_9FIRM</name>
<evidence type="ECO:0000256" key="1">
    <source>
        <dbReference type="ARBA" id="ARBA00023235"/>
    </source>
</evidence>